<dbReference type="PANTHER" id="PTHR40448">
    <property type="entry name" value="TWO-COMPONENT SENSOR HISTIDINE KINASE"/>
    <property type="match status" value="1"/>
</dbReference>
<keyword evidence="1" id="KW-0812">Transmembrane</keyword>
<keyword evidence="4" id="KW-1185">Reference proteome</keyword>
<organism evidence="3 4">
    <name type="scientific">Ligilactobacillus faecis</name>
    <dbReference type="NCBI Taxonomy" id="762833"/>
    <lineage>
        <taxon>Bacteria</taxon>
        <taxon>Bacillati</taxon>
        <taxon>Bacillota</taxon>
        <taxon>Bacilli</taxon>
        <taxon>Lactobacillales</taxon>
        <taxon>Lactobacillaceae</taxon>
        <taxon>Ligilactobacillus</taxon>
    </lineage>
</organism>
<dbReference type="SUPFAM" id="SSF55874">
    <property type="entry name" value="ATPase domain of HSP90 chaperone/DNA topoisomerase II/histidine kinase"/>
    <property type="match status" value="1"/>
</dbReference>
<gene>
    <name evidence="3" type="ORF">AALT52_02520</name>
</gene>
<keyword evidence="1" id="KW-1133">Transmembrane helix</keyword>
<feature type="transmembrane region" description="Helical" evidence="1">
    <location>
        <begin position="12"/>
        <end position="32"/>
    </location>
</feature>
<dbReference type="PANTHER" id="PTHR40448:SF1">
    <property type="entry name" value="TWO-COMPONENT SENSOR HISTIDINE KINASE"/>
    <property type="match status" value="1"/>
</dbReference>
<reference evidence="3 4" key="1">
    <citation type="submission" date="2024-03" db="EMBL/GenBank/DDBJ databases">
        <title>Mouse gut bacterial collection (mGBC) of GemPharmatech.</title>
        <authorList>
            <person name="He Y."/>
            <person name="Dong L."/>
            <person name="Wu D."/>
            <person name="Gao X."/>
            <person name="Lin Z."/>
        </authorList>
    </citation>
    <scope>NUCLEOTIDE SEQUENCE [LARGE SCALE GENOMIC DNA]</scope>
    <source>
        <strain evidence="3 4">15-30</strain>
    </source>
</reference>
<feature type="domain" description="Sensor histidine kinase NatK-like C-terminal" evidence="2">
    <location>
        <begin position="186"/>
        <end position="287"/>
    </location>
</feature>
<dbReference type="InterPro" id="IPR032834">
    <property type="entry name" value="NatK-like_C"/>
</dbReference>
<accession>A0ABV4DPS8</accession>
<dbReference type="Gene3D" id="3.30.565.10">
    <property type="entry name" value="Histidine kinase-like ATPase, C-terminal domain"/>
    <property type="match status" value="1"/>
</dbReference>
<protein>
    <submittedName>
        <fullName evidence="3">GHKL domain-containing protein</fullName>
    </submittedName>
</protein>
<proteinExistence type="predicted"/>
<feature type="transmembrane region" description="Helical" evidence="1">
    <location>
        <begin position="44"/>
        <end position="62"/>
    </location>
</feature>
<keyword evidence="1" id="KW-0472">Membrane</keyword>
<evidence type="ECO:0000313" key="3">
    <source>
        <dbReference type="EMBL" id="MEY8661772.1"/>
    </source>
</evidence>
<dbReference type="Proteomes" id="UP001565236">
    <property type="component" value="Unassembled WGS sequence"/>
</dbReference>
<dbReference type="Pfam" id="PF14501">
    <property type="entry name" value="HATPase_c_5"/>
    <property type="match status" value="1"/>
</dbReference>
<evidence type="ECO:0000256" key="1">
    <source>
        <dbReference type="SAM" id="Phobius"/>
    </source>
</evidence>
<comment type="caution">
    <text evidence="3">The sequence shown here is derived from an EMBL/GenBank/DDBJ whole genome shotgun (WGS) entry which is preliminary data.</text>
</comment>
<dbReference type="InterPro" id="IPR036890">
    <property type="entry name" value="HATPase_C_sf"/>
</dbReference>
<dbReference type="EMBL" id="JBCLUF010000006">
    <property type="protein sequence ID" value="MEY8661772.1"/>
    <property type="molecule type" value="Genomic_DNA"/>
</dbReference>
<evidence type="ECO:0000259" key="2">
    <source>
        <dbReference type="Pfam" id="PF14501"/>
    </source>
</evidence>
<name>A0ABV4DPS8_9LACO</name>
<dbReference type="RefSeq" id="WP_369940896.1">
    <property type="nucleotide sequence ID" value="NZ_JBCLUF010000006.1"/>
</dbReference>
<sequence>MKDYLRYFSENILKVHFWQALIIDLIFISYIFLRFSNLTNKELISSITLGGVIVYIYLMTLYSQSEEMLKSKEAEINNLVEYTFQVENLYTELKYFKHDYKNILLSLEYALDHNDLTSAKTIYARAIAPTKHTINSELSIIGQLQNVIDPAIKGLIASKLILAVNKKLKVSIEISDPLKLSPLVDQLDLVRILAILLDNALEAAELSVKKELSFAFFTVSDTQYILIKNSTNEKQLDLWKILHTGYTTKGVSHGNGLAVVRKLLNKYPFIALDTSSNNYYFTQELSFTLDPERTDFE</sequence>
<evidence type="ECO:0000313" key="4">
    <source>
        <dbReference type="Proteomes" id="UP001565236"/>
    </source>
</evidence>